<accession>A0ABD5SWD2</accession>
<dbReference type="Pfam" id="PF23957">
    <property type="entry name" value="DUF7286"/>
    <property type="match status" value="2"/>
</dbReference>
<evidence type="ECO:0000313" key="3">
    <source>
        <dbReference type="Proteomes" id="UP001596383"/>
    </source>
</evidence>
<sequence length="343" mass="37972">MSELNQTHYEVITTVEPHQTDLWNMVEKPSPLDRVEGNVRQKEDQLVYRNTSVPYENIADLLRSEVRKRYFENTYDNIDQISGWHDKTLGESSGILNDLLGGLLDTSNDLLGGPMNFIDQMMDPKTRPEDARASLKNSPLMEDVNYQVEASPTYLSLETVNRTKIPAVRPVGGNTLSISNINETEHAPMGAGYLNSVGHPGFPLMPWPSLFYLQLDAYYLEVQGEYARFEARSNSGDPTNTGEMTYVRQSSNVVIDTPPWAKADKLAVGSAESISFDNTLVIPIIVPSPQLLAKGSPGVGDTWRYKNSNSPQEECTVGWNNIGPSPDTTNTNCISNGNLPANS</sequence>
<evidence type="ECO:0000313" key="2">
    <source>
        <dbReference type="EMBL" id="MFC6769515.1"/>
    </source>
</evidence>
<dbReference type="Proteomes" id="UP001596383">
    <property type="component" value="Unassembled WGS sequence"/>
</dbReference>
<name>A0ABD5SWD2_9EURY</name>
<dbReference type="AlphaFoldDB" id="A0ABD5SWD2"/>
<feature type="region of interest" description="Disordered" evidence="1">
    <location>
        <begin position="322"/>
        <end position="343"/>
    </location>
</feature>
<reference evidence="2 3" key="1">
    <citation type="journal article" date="2019" name="Int. J. Syst. Evol. Microbiol.">
        <title>The Global Catalogue of Microorganisms (GCM) 10K type strain sequencing project: providing services to taxonomists for standard genome sequencing and annotation.</title>
        <authorList>
            <consortium name="The Broad Institute Genomics Platform"/>
            <consortium name="The Broad Institute Genome Sequencing Center for Infectious Disease"/>
            <person name="Wu L."/>
            <person name="Ma J."/>
        </authorList>
    </citation>
    <scope>NUCLEOTIDE SEQUENCE [LARGE SCALE GENOMIC DNA]</scope>
    <source>
        <strain evidence="2 3">LMG 29247</strain>
    </source>
</reference>
<protein>
    <submittedName>
        <fullName evidence="2">Uncharacterized protein</fullName>
    </submittedName>
</protein>
<dbReference type="InterPro" id="IPR055710">
    <property type="entry name" value="DUF7286"/>
</dbReference>
<proteinExistence type="predicted"/>
<keyword evidence="3" id="KW-1185">Reference proteome</keyword>
<evidence type="ECO:0000256" key="1">
    <source>
        <dbReference type="SAM" id="MobiDB-lite"/>
    </source>
</evidence>
<gene>
    <name evidence="2" type="ORF">ACFQE6_32120</name>
</gene>
<comment type="caution">
    <text evidence="2">The sequence shown here is derived from an EMBL/GenBank/DDBJ whole genome shotgun (WGS) entry which is preliminary data.</text>
</comment>
<dbReference type="EMBL" id="JBHSWV010000768">
    <property type="protein sequence ID" value="MFC6769515.1"/>
    <property type="molecule type" value="Genomic_DNA"/>
</dbReference>
<organism evidence="2 3">
    <name type="scientific">Natrinema soli</name>
    <dbReference type="NCBI Taxonomy" id="1930624"/>
    <lineage>
        <taxon>Archaea</taxon>
        <taxon>Methanobacteriati</taxon>
        <taxon>Methanobacteriota</taxon>
        <taxon>Stenosarchaea group</taxon>
        <taxon>Halobacteria</taxon>
        <taxon>Halobacteriales</taxon>
        <taxon>Natrialbaceae</taxon>
        <taxon>Natrinema</taxon>
    </lineage>
</organism>